<dbReference type="PANTHER" id="PTHR30055:SF226">
    <property type="entry name" value="HTH-TYPE TRANSCRIPTIONAL REGULATOR PKSA"/>
    <property type="match status" value="1"/>
</dbReference>
<feature type="DNA-binding region" description="H-T-H motif" evidence="4">
    <location>
        <begin position="43"/>
        <end position="62"/>
    </location>
</feature>
<dbReference type="Pfam" id="PF00440">
    <property type="entry name" value="TetR_N"/>
    <property type="match status" value="1"/>
</dbReference>
<dbReference type="GO" id="GO:0003700">
    <property type="term" value="F:DNA-binding transcription factor activity"/>
    <property type="evidence" value="ECO:0007669"/>
    <property type="project" value="TreeGrafter"/>
</dbReference>
<dbReference type="PANTHER" id="PTHR30055">
    <property type="entry name" value="HTH-TYPE TRANSCRIPTIONAL REGULATOR RUTR"/>
    <property type="match status" value="1"/>
</dbReference>
<evidence type="ECO:0000259" key="5">
    <source>
        <dbReference type="PROSITE" id="PS50977"/>
    </source>
</evidence>
<evidence type="ECO:0000313" key="7">
    <source>
        <dbReference type="Proteomes" id="UP000321424"/>
    </source>
</evidence>
<dbReference type="Proteomes" id="UP000321424">
    <property type="component" value="Unassembled WGS sequence"/>
</dbReference>
<comment type="caution">
    <text evidence="6">The sequence shown here is derived from an EMBL/GenBank/DDBJ whole genome shotgun (WGS) entry which is preliminary data.</text>
</comment>
<evidence type="ECO:0000256" key="4">
    <source>
        <dbReference type="PROSITE-ProRule" id="PRU00335"/>
    </source>
</evidence>
<evidence type="ECO:0000256" key="3">
    <source>
        <dbReference type="ARBA" id="ARBA00023163"/>
    </source>
</evidence>
<dbReference type="Pfam" id="PF17938">
    <property type="entry name" value="TetR_C_29"/>
    <property type="match status" value="1"/>
</dbReference>
<feature type="domain" description="HTH tetR-type" evidence="5">
    <location>
        <begin position="20"/>
        <end position="80"/>
    </location>
</feature>
<dbReference type="RefSeq" id="WP_147131884.1">
    <property type="nucleotide sequence ID" value="NZ_BJXA01000020.1"/>
</dbReference>
<sequence length="224" mass="24491">MPDQSRAARRGRPPLAGLPERRRQQIIESAYAVFAERGYEATAISDVAAHAGIGQGTVYRYFASKREILDHVVDFGVEKLVEVLQPHTLLSRPTSAAEMLAGVRAAIERLYAMLEHDPNFVRLVLVEASAIDKELSDRLLGLELLVSTFVAQELRRGVAAGWIRADIDVEVTAHTTLTLVVPGVLQEMRGDNTPQARERATAGVLTVLEKALRPRAPVADGPAR</sequence>
<evidence type="ECO:0000256" key="1">
    <source>
        <dbReference type="ARBA" id="ARBA00023015"/>
    </source>
</evidence>
<dbReference type="GO" id="GO:0000976">
    <property type="term" value="F:transcription cis-regulatory region binding"/>
    <property type="evidence" value="ECO:0007669"/>
    <property type="project" value="TreeGrafter"/>
</dbReference>
<dbReference type="InterPro" id="IPR050109">
    <property type="entry name" value="HTH-type_TetR-like_transc_reg"/>
</dbReference>
<evidence type="ECO:0000256" key="2">
    <source>
        <dbReference type="ARBA" id="ARBA00023125"/>
    </source>
</evidence>
<keyword evidence="2 4" id="KW-0238">DNA-binding</keyword>
<keyword evidence="7" id="KW-1185">Reference proteome</keyword>
<accession>A0A511ME55</accession>
<organism evidence="6 7">
    <name type="scientific">Nocardia ninae NBRC 108245</name>
    <dbReference type="NCBI Taxonomy" id="1210091"/>
    <lineage>
        <taxon>Bacteria</taxon>
        <taxon>Bacillati</taxon>
        <taxon>Actinomycetota</taxon>
        <taxon>Actinomycetes</taxon>
        <taxon>Mycobacteriales</taxon>
        <taxon>Nocardiaceae</taxon>
        <taxon>Nocardia</taxon>
    </lineage>
</organism>
<dbReference type="FunFam" id="1.10.10.60:FF:000141">
    <property type="entry name" value="TetR family transcriptional regulator"/>
    <property type="match status" value="1"/>
</dbReference>
<dbReference type="InterPro" id="IPR001647">
    <property type="entry name" value="HTH_TetR"/>
</dbReference>
<evidence type="ECO:0000313" key="6">
    <source>
        <dbReference type="EMBL" id="GEM38935.1"/>
    </source>
</evidence>
<dbReference type="PRINTS" id="PR00455">
    <property type="entry name" value="HTHTETR"/>
</dbReference>
<proteinExistence type="predicted"/>
<dbReference type="GO" id="GO:0045892">
    <property type="term" value="P:negative regulation of DNA-templated transcription"/>
    <property type="evidence" value="ECO:0007669"/>
    <property type="project" value="UniProtKB-ARBA"/>
</dbReference>
<dbReference type="OrthoDB" id="5112469at2"/>
<dbReference type="SUPFAM" id="SSF48498">
    <property type="entry name" value="Tetracyclin repressor-like, C-terminal domain"/>
    <property type="match status" value="1"/>
</dbReference>
<dbReference type="InterPro" id="IPR041474">
    <property type="entry name" value="NicS_C"/>
</dbReference>
<dbReference type="PROSITE" id="PS50977">
    <property type="entry name" value="HTH_TETR_2"/>
    <property type="match status" value="1"/>
</dbReference>
<dbReference type="Gene3D" id="1.10.357.10">
    <property type="entry name" value="Tetracycline Repressor, domain 2"/>
    <property type="match status" value="1"/>
</dbReference>
<keyword evidence="1" id="KW-0805">Transcription regulation</keyword>
<reference evidence="6 7" key="1">
    <citation type="submission" date="2019-07" db="EMBL/GenBank/DDBJ databases">
        <title>Whole genome shotgun sequence of Nocardia ninae NBRC 108245.</title>
        <authorList>
            <person name="Hosoyama A."/>
            <person name="Uohara A."/>
            <person name="Ohji S."/>
            <person name="Ichikawa N."/>
        </authorList>
    </citation>
    <scope>NUCLEOTIDE SEQUENCE [LARGE SCALE GENOMIC DNA]</scope>
    <source>
        <strain evidence="6 7">NBRC 108245</strain>
    </source>
</reference>
<dbReference type="AlphaFoldDB" id="A0A511ME55"/>
<keyword evidence="3" id="KW-0804">Transcription</keyword>
<name>A0A511ME55_9NOCA</name>
<dbReference type="SUPFAM" id="SSF46689">
    <property type="entry name" value="Homeodomain-like"/>
    <property type="match status" value="1"/>
</dbReference>
<dbReference type="InterPro" id="IPR009057">
    <property type="entry name" value="Homeodomain-like_sf"/>
</dbReference>
<dbReference type="InterPro" id="IPR036271">
    <property type="entry name" value="Tet_transcr_reg_TetR-rel_C_sf"/>
</dbReference>
<gene>
    <name evidence="6" type="ORF">NN4_34540</name>
</gene>
<dbReference type="Gene3D" id="1.10.10.60">
    <property type="entry name" value="Homeodomain-like"/>
    <property type="match status" value="1"/>
</dbReference>
<dbReference type="EMBL" id="BJXA01000020">
    <property type="protein sequence ID" value="GEM38935.1"/>
    <property type="molecule type" value="Genomic_DNA"/>
</dbReference>
<protein>
    <recommendedName>
        <fullName evidence="5">HTH tetR-type domain-containing protein</fullName>
    </recommendedName>
</protein>